<dbReference type="CDD" id="cd13926">
    <property type="entry name" value="N-acetylmuramidase_GH108"/>
    <property type="match status" value="1"/>
</dbReference>
<dbReference type="InterPro" id="IPR008565">
    <property type="entry name" value="TtsA-like_GH18_dom"/>
</dbReference>
<proteinExistence type="predicted"/>
<accession>A0ABW3TE73</accession>
<dbReference type="Proteomes" id="UP001597151">
    <property type="component" value="Unassembled WGS sequence"/>
</dbReference>
<sequence length="203" mass="22002">MHNVRQIAEQIVAREGGFVNDPADPGGATKHGVTIGTLRRLGLDITGDGAVAIDDVESMTPPRAADIFVDHYFLRPGLDKLPTGIQASVFDMYVNAGANAVKILQRMLRQMGQPVTVDGIVGPQTIAAAQAAHAAAPHHLADAYGIARRNYYLRLADLRPASRKFARSRSGGKGGWVLRAEEFIHPRYHLSAAEFTARVAQWQ</sequence>
<dbReference type="Pfam" id="PF05838">
    <property type="entry name" value="Glyco_hydro_108"/>
    <property type="match status" value="1"/>
</dbReference>
<organism evidence="3 4">
    <name type="scientific">Seohaeicola saemankumensis</name>
    <dbReference type="NCBI Taxonomy" id="481181"/>
    <lineage>
        <taxon>Bacteria</taxon>
        <taxon>Pseudomonadati</taxon>
        <taxon>Pseudomonadota</taxon>
        <taxon>Alphaproteobacteria</taxon>
        <taxon>Rhodobacterales</taxon>
        <taxon>Roseobacteraceae</taxon>
        <taxon>Seohaeicola</taxon>
    </lineage>
</organism>
<evidence type="ECO:0000259" key="1">
    <source>
        <dbReference type="Pfam" id="PF05838"/>
    </source>
</evidence>
<dbReference type="EMBL" id="JBHTKR010000002">
    <property type="protein sequence ID" value="MFD1194336.1"/>
    <property type="molecule type" value="Genomic_DNA"/>
</dbReference>
<name>A0ABW3TE73_9RHOB</name>
<dbReference type="RefSeq" id="WP_380789752.1">
    <property type="nucleotide sequence ID" value="NZ_JBHTKR010000002.1"/>
</dbReference>
<evidence type="ECO:0000259" key="2">
    <source>
        <dbReference type="Pfam" id="PF09374"/>
    </source>
</evidence>
<dbReference type="SUPFAM" id="SSF53955">
    <property type="entry name" value="Lysozyme-like"/>
    <property type="match status" value="1"/>
</dbReference>
<protein>
    <submittedName>
        <fullName evidence="3">Holin-associated N-acetylmuramidase</fullName>
    </submittedName>
</protein>
<evidence type="ECO:0000313" key="4">
    <source>
        <dbReference type="Proteomes" id="UP001597151"/>
    </source>
</evidence>
<dbReference type="NCBIfam" id="NF040573">
    <property type="entry name" value="holin_dep_muram"/>
    <property type="match status" value="1"/>
</dbReference>
<dbReference type="InterPro" id="IPR023346">
    <property type="entry name" value="Lysozyme-like_dom_sf"/>
</dbReference>
<reference evidence="4" key="1">
    <citation type="journal article" date="2019" name="Int. J. Syst. Evol. Microbiol.">
        <title>The Global Catalogue of Microorganisms (GCM) 10K type strain sequencing project: providing services to taxonomists for standard genome sequencing and annotation.</title>
        <authorList>
            <consortium name="The Broad Institute Genomics Platform"/>
            <consortium name="The Broad Institute Genome Sequencing Center for Infectious Disease"/>
            <person name="Wu L."/>
            <person name="Ma J."/>
        </authorList>
    </citation>
    <scope>NUCLEOTIDE SEQUENCE [LARGE SCALE GENOMIC DNA]</scope>
    <source>
        <strain evidence="4">CCUG 55328</strain>
    </source>
</reference>
<dbReference type="InterPro" id="IPR018537">
    <property type="entry name" value="Peptidoglycan-bd_3"/>
</dbReference>
<keyword evidence="4" id="KW-1185">Reference proteome</keyword>
<feature type="domain" description="Peptidoglycan binding" evidence="2">
    <location>
        <begin position="99"/>
        <end position="181"/>
    </location>
</feature>
<feature type="domain" description="TtsA-like Glycoside hydrolase family 108" evidence="1">
    <location>
        <begin position="9"/>
        <end position="97"/>
    </location>
</feature>
<evidence type="ECO:0000313" key="3">
    <source>
        <dbReference type="EMBL" id="MFD1194336.1"/>
    </source>
</evidence>
<dbReference type="Gene3D" id="1.20.141.10">
    <property type="entry name" value="Chitosanase, subunit A, domain 1"/>
    <property type="match status" value="1"/>
</dbReference>
<gene>
    <name evidence="3" type="ORF">ACFQ3C_06610</name>
</gene>
<dbReference type="Pfam" id="PF09374">
    <property type="entry name" value="PG_binding_3"/>
    <property type="match status" value="1"/>
</dbReference>
<comment type="caution">
    <text evidence="3">The sequence shown here is derived from an EMBL/GenBank/DDBJ whole genome shotgun (WGS) entry which is preliminary data.</text>
</comment>